<evidence type="ECO:0000256" key="3">
    <source>
        <dbReference type="ARBA" id="ARBA00023002"/>
    </source>
</evidence>
<feature type="domain" description="Luciferase-like" evidence="8">
    <location>
        <begin position="44"/>
        <end position="296"/>
    </location>
</feature>
<dbReference type="InterPro" id="IPR036661">
    <property type="entry name" value="Luciferase-like_sf"/>
</dbReference>
<evidence type="ECO:0000313" key="9">
    <source>
        <dbReference type="EMBL" id="GGA10395.1"/>
    </source>
</evidence>
<dbReference type="InterPro" id="IPR011251">
    <property type="entry name" value="Luciferase-like_dom"/>
</dbReference>
<keyword evidence="4 9" id="KW-0503">Monooxygenase</keyword>
<feature type="region of interest" description="Disordered" evidence="7">
    <location>
        <begin position="417"/>
        <end position="436"/>
    </location>
</feature>
<reference evidence="9" key="1">
    <citation type="journal article" date="2014" name="Int. J. Syst. Evol. Microbiol.">
        <title>Complete genome sequence of Corynebacterium casei LMG S-19264T (=DSM 44701T), isolated from a smear-ripened cheese.</title>
        <authorList>
            <consortium name="US DOE Joint Genome Institute (JGI-PGF)"/>
            <person name="Walter F."/>
            <person name="Albersmeier A."/>
            <person name="Kalinowski J."/>
            <person name="Ruckert C."/>
        </authorList>
    </citation>
    <scope>NUCLEOTIDE SEQUENCE</scope>
    <source>
        <strain evidence="9">CGMCC 1.12785</strain>
    </source>
</reference>
<feature type="binding site" evidence="6">
    <location>
        <position position="159"/>
    </location>
    <ligand>
        <name>FMN</name>
        <dbReference type="ChEBI" id="CHEBI:58210"/>
    </ligand>
</feature>
<protein>
    <submittedName>
        <fullName evidence="9">Nitrilotriacetate monooxygenase</fullName>
    </submittedName>
</protein>
<dbReference type="GO" id="GO:0016705">
    <property type="term" value="F:oxidoreductase activity, acting on paired donors, with incorporation or reduction of molecular oxygen"/>
    <property type="evidence" value="ECO:0007669"/>
    <property type="project" value="InterPro"/>
</dbReference>
<evidence type="ECO:0000256" key="1">
    <source>
        <dbReference type="ARBA" id="ARBA00022630"/>
    </source>
</evidence>
<dbReference type="Gene3D" id="3.20.20.30">
    <property type="entry name" value="Luciferase-like domain"/>
    <property type="match status" value="1"/>
</dbReference>
<comment type="similarity">
    <text evidence="5">Belongs to the NtaA/SnaA/DszA monooxygenase family.</text>
</comment>
<keyword evidence="10" id="KW-1185">Reference proteome</keyword>
<dbReference type="InterPro" id="IPR051260">
    <property type="entry name" value="Diverse_substr_monoxygenases"/>
</dbReference>
<keyword evidence="2 6" id="KW-0288">FMN</keyword>
<feature type="binding site" evidence="6">
    <location>
        <position position="220"/>
    </location>
    <ligand>
        <name>FMN</name>
        <dbReference type="ChEBI" id="CHEBI:58210"/>
    </ligand>
</feature>
<dbReference type="RefSeq" id="WP_188549969.1">
    <property type="nucleotide sequence ID" value="NZ_BMFY01000004.1"/>
</dbReference>
<accession>A0A8J2XKJ3</accession>
<keyword evidence="3" id="KW-0560">Oxidoreductase</keyword>
<feature type="binding site" evidence="6">
    <location>
        <position position="68"/>
    </location>
    <ligand>
        <name>FMN</name>
        <dbReference type="ChEBI" id="CHEBI:58210"/>
    </ligand>
</feature>
<dbReference type="InterPro" id="IPR016215">
    <property type="entry name" value="NTA_MOA"/>
</dbReference>
<gene>
    <name evidence="9" type="primary">ssuD</name>
    <name evidence="9" type="ORF">GCM10011333_11400</name>
</gene>
<evidence type="ECO:0000259" key="8">
    <source>
        <dbReference type="Pfam" id="PF00296"/>
    </source>
</evidence>
<evidence type="ECO:0000256" key="4">
    <source>
        <dbReference type="ARBA" id="ARBA00023033"/>
    </source>
</evidence>
<evidence type="ECO:0000256" key="2">
    <source>
        <dbReference type="ARBA" id="ARBA00022643"/>
    </source>
</evidence>
<dbReference type="Pfam" id="PF00296">
    <property type="entry name" value="Bac_luciferase"/>
    <property type="match status" value="1"/>
</dbReference>
<dbReference type="AlphaFoldDB" id="A0A8J2XKJ3"/>
<evidence type="ECO:0000313" key="10">
    <source>
        <dbReference type="Proteomes" id="UP000616114"/>
    </source>
</evidence>
<evidence type="ECO:0000256" key="7">
    <source>
        <dbReference type="SAM" id="MobiDB-lite"/>
    </source>
</evidence>
<dbReference type="PANTHER" id="PTHR30011">
    <property type="entry name" value="ALKANESULFONATE MONOOXYGENASE-RELATED"/>
    <property type="match status" value="1"/>
</dbReference>
<organism evidence="9 10">
    <name type="scientific">Sediminivirga luteola</name>
    <dbReference type="NCBI Taxonomy" id="1774748"/>
    <lineage>
        <taxon>Bacteria</taxon>
        <taxon>Bacillati</taxon>
        <taxon>Actinomycetota</taxon>
        <taxon>Actinomycetes</taxon>
        <taxon>Micrococcales</taxon>
        <taxon>Brevibacteriaceae</taxon>
        <taxon>Sediminivirga</taxon>
    </lineage>
</organism>
<dbReference type="PIRSF" id="PIRSF000337">
    <property type="entry name" value="NTA_MOA"/>
    <property type="match status" value="1"/>
</dbReference>
<keyword evidence="1 6" id="KW-0285">Flavoprotein</keyword>
<dbReference type="GO" id="GO:0004497">
    <property type="term" value="F:monooxygenase activity"/>
    <property type="evidence" value="ECO:0007669"/>
    <property type="project" value="UniProtKB-KW"/>
</dbReference>
<feature type="compositionally biased region" description="Low complexity" evidence="7">
    <location>
        <begin position="417"/>
        <end position="429"/>
    </location>
</feature>
<dbReference type="Proteomes" id="UP000616114">
    <property type="component" value="Unassembled WGS sequence"/>
</dbReference>
<dbReference type="EMBL" id="BMFY01000004">
    <property type="protein sequence ID" value="GGA10395.1"/>
    <property type="molecule type" value="Genomic_DNA"/>
</dbReference>
<dbReference type="SUPFAM" id="SSF51679">
    <property type="entry name" value="Bacterial luciferase-like"/>
    <property type="match status" value="1"/>
</dbReference>
<sequence length="436" mass="47370">MTAPAEPRAGDPGDRHMLLGANVYDFGTDAGAWRMPGTGPQDNLTARFWRHAADLAEQGGLDAIFLADMPGLAANPALRPNRMVEPLAALGAVLARTERLGVIATVSTSSNDPAELTTRLATQHVLSGGRTGWNVVTGVPAAIERDFGYRSSPGREDRYRRAEEFLEVHRRVMEALASGRRWSFSGQVFDYPEQDAPRLPESFRAALAATPPLIVQAGGSSQGRELAAATAETVFAAEMVKEAAARNYADLHERAARHGRPAPLVLPGIHMVLGSTQEEAERRFERLTELGPRDYVTRRFEHMLGIRLDQLDPHGPAAPQLERALDVPDGGSVGFARAILSYAASREITLSALLRHFSGFGHQFYVGPPEPLADIMEDWFRGAACDGFNILADANPSGLRLFVEQVVPVLRERGLAPAEPADPAEPFAARLRKARR</sequence>
<evidence type="ECO:0000256" key="5">
    <source>
        <dbReference type="ARBA" id="ARBA00033748"/>
    </source>
</evidence>
<name>A0A8J2XKJ3_9MICO</name>
<feature type="binding site" evidence="6">
    <location>
        <position position="105"/>
    </location>
    <ligand>
        <name>FMN</name>
        <dbReference type="ChEBI" id="CHEBI:58210"/>
    </ligand>
</feature>
<evidence type="ECO:0000256" key="6">
    <source>
        <dbReference type="PIRSR" id="PIRSR000337-1"/>
    </source>
</evidence>
<dbReference type="PANTHER" id="PTHR30011:SF16">
    <property type="entry name" value="C2H2 FINGER DOMAIN TRANSCRIPTION FACTOR (EUROFUNG)-RELATED"/>
    <property type="match status" value="1"/>
</dbReference>
<proteinExistence type="inferred from homology"/>
<comment type="caution">
    <text evidence="9">The sequence shown here is derived from an EMBL/GenBank/DDBJ whole genome shotgun (WGS) entry which is preliminary data.</text>
</comment>
<reference evidence="9" key="2">
    <citation type="submission" date="2020-09" db="EMBL/GenBank/DDBJ databases">
        <authorList>
            <person name="Sun Q."/>
            <person name="Zhou Y."/>
        </authorList>
    </citation>
    <scope>NUCLEOTIDE SEQUENCE</scope>
    <source>
        <strain evidence="9">CGMCC 1.12785</strain>
    </source>
</reference>